<reference evidence="12" key="1">
    <citation type="submission" date="2023-10" db="EMBL/GenBank/DDBJ databases">
        <title>Genome assembly of Pristionchus species.</title>
        <authorList>
            <person name="Yoshida K."/>
            <person name="Sommer R.J."/>
        </authorList>
    </citation>
    <scope>NUCLEOTIDE SEQUENCE</scope>
    <source>
        <strain evidence="12">RS5133</strain>
    </source>
</reference>
<dbReference type="GO" id="GO:0000278">
    <property type="term" value="P:mitotic cell cycle"/>
    <property type="evidence" value="ECO:0007669"/>
    <property type="project" value="TreeGrafter"/>
</dbReference>
<dbReference type="InterPro" id="IPR024604">
    <property type="entry name" value="GSG2_C"/>
</dbReference>
<evidence type="ECO:0000313" key="12">
    <source>
        <dbReference type="EMBL" id="GMT26093.1"/>
    </source>
</evidence>
<keyword evidence="2" id="KW-0723">Serine/threonine-protein kinase</keyword>
<dbReference type="SUPFAM" id="SSF56112">
    <property type="entry name" value="Protein kinase-like (PK-like)"/>
    <property type="match status" value="1"/>
</dbReference>
<dbReference type="SMART" id="SM01331">
    <property type="entry name" value="DUF3635"/>
    <property type="match status" value="1"/>
</dbReference>
<feature type="region of interest" description="Disordered" evidence="10">
    <location>
        <begin position="106"/>
        <end position="217"/>
    </location>
</feature>
<dbReference type="GO" id="GO:0005524">
    <property type="term" value="F:ATP binding"/>
    <property type="evidence" value="ECO:0007669"/>
    <property type="project" value="UniProtKB-UniRule"/>
</dbReference>
<feature type="non-terminal residue" evidence="12">
    <location>
        <position position="1"/>
    </location>
</feature>
<gene>
    <name evidence="12" type="ORF">PFISCL1PPCAC_17390</name>
</gene>
<evidence type="ECO:0000256" key="3">
    <source>
        <dbReference type="ARBA" id="ARBA00022679"/>
    </source>
</evidence>
<organism evidence="12 13">
    <name type="scientific">Pristionchus fissidentatus</name>
    <dbReference type="NCBI Taxonomy" id="1538716"/>
    <lineage>
        <taxon>Eukaryota</taxon>
        <taxon>Metazoa</taxon>
        <taxon>Ecdysozoa</taxon>
        <taxon>Nematoda</taxon>
        <taxon>Chromadorea</taxon>
        <taxon>Rhabditida</taxon>
        <taxon>Rhabditina</taxon>
        <taxon>Diplogasteromorpha</taxon>
        <taxon>Diplogasteroidea</taxon>
        <taxon>Neodiplogasteridae</taxon>
        <taxon>Pristionchus</taxon>
    </lineage>
</organism>
<evidence type="ECO:0000256" key="6">
    <source>
        <dbReference type="ARBA" id="ARBA00022840"/>
    </source>
</evidence>
<dbReference type="GO" id="GO:0005634">
    <property type="term" value="C:nucleus"/>
    <property type="evidence" value="ECO:0007669"/>
    <property type="project" value="TreeGrafter"/>
</dbReference>
<evidence type="ECO:0000259" key="11">
    <source>
        <dbReference type="PROSITE" id="PS50011"/>
    </source>
</evidence>
<dbReference type="InterPro" id="IPR011009">
    <property type="entry name" value="Kinase-like_dom_sf"/>
</dbReference>
<proteinExistence type="predicted"/>
<feature type="domain" description="Protein kinase" evidence="11">
    <location>
        <begin position="415"/>
        <end position="749"/>
    </location>
</feature>
<evidence type="ECO:0000256" key="9">
    <source>
        <dbReference type="PROSITE-ProRule" id="PRU10141"/>
    </source>
</evidence>
<dbReference type="Pfam" id="PF12330">
    <property type="entry name" value="Haspin_kinase"/>
    <property type="match status" value="1"/>
</dbReference>
<keyword evidence="4 9" id="KW-0547">Nucleotide-binding</keyword>
<evidence type="ECO:0000256" key="5">
    <source>
        <dbReference type="ARBA" id="ARBA00022777"/>
    </source>
</evidence>
<accession>A0AAV5W5T3</accession>
<name>A0AAV5W5T3_9BILA</name>
<dbReference type="PROSITE" id="PS50011">
    <property type="entry name" value="PROTEIN_KINASE_DOM"/>
    <property type="match status" value="1"/>
</dbReference>
<comment type="caution">
    <text evidence="12">The sequence shown here is derived from an EMBL/GenBank/DDBJ whole genome shotgun (WGS) entry which is preliminary data.</text>
</comment>
<feature type="region of interest" description="Disordered" evidence="10">
    <location>
        <begin position="1"/>
        <end position="35"/>
    </location>
</feature>
<dbReference type="GO" id="GO:0072354">
    <property type="term" value="F:histone H3T3 kinase activity"/>
    <property type="evidence" value="ECO:0007669"/>
    <property type="project" value="TreeGrafter"/>
</dbReference>
<evidence type="ECO:0000256" key="4">
    <source>
        <dbReference type="ARBA" id="ARBA00022741"/>
    </source>
</evidence>
<evidence type="ECO:0000313" key="13">
    <source>
        <dbReference type="Proteomes" id="UP001432322"/>
    </source>
</evidence>
<feature type="compositionally biased region" description="Acidic residues" evidence="10">
    <location>
        <begin position="150"/>
        <end position="164"/>
    </location>
</feature>
<feature type="compositionally biased region" description="Basic and acidic residues" evidence="10">
    <location>
        <begin position="172"/>
        <end position="184"/>
    </location>
</feature>
<dbReference type="EC" id="2.7.11.1" evidence="1"/>
<sequence>IRSARSQPGARAAPADASGARQRVTRSMTKDDEALVEKEEVPVLLFSDSEEEQQEELVGIEKAHSARVEALSARGSMMMRTMGRGEESTLAASAAAAAALSEPMLHSTPNRLSSHSPHRASARLSRLAGMSPIRRRESAGVAPFGAEMSSDGEEEEMEEREEGEPTMGAPRSEGRRMTERKTRDASPMAVSSQRESTEEEEAEKMSVEESGDDEEDRLVESIERSMVLEERTLANTVAATVAASAAGDDTAMVTMQATMQATLMMDTVAGYGNASTVDGAGTMMFENTMAGYGDGTVATLAEEYGAETLMMGGDASVLPHAATSALQLPPHRRTTLGNETLDVSMASVASAATRNASMMSRRNMTQITNDSSRFADELPFYLADFVGETALEQLLHVVGQDEVREWRKQLPKDTLKQLKKLGEGTYGEVYATTMNGAPVAMKIIPFEDDIQYFDGVVNGETLKNTAEIIPEVLITRELSALNNDAANFSTSCFIPLVQCHVVRGNYPKELLKEWDAYDKRKGSENDRPSLYAHDQALFLAIGLALGGVDVEAYKVRSEKEALSALFQLALALVVAEEQLEFEHRDLHIGNVLIAQVPEEEEIKFRLMGSDVHVKSHGVKLSIIDFTNSRLRKEGTTIFIDLEHDEELFQGEGDYQFDVYRLMREHNRGDWRSFAPKSNIYWLHYMAKELILEERKKTKAKEAKAFTKKRRAELFSVFDALPNFDLIKVFLNTTEVYDIMKEYVRFEATE</sequence>
<feature type="binding site" evidence="9">
    <location>
        <position position="442"/>
    </location>
    <ligand>
        <name>ATP</name>
        <dbReference type="ChEBI" id="CHEBI:30616"/>
    </ligand>
</feature>
<dbReference type="PANTHER" id="PTHR24419:SF18">
    <property type="entry name" value="SERINE_THREONINE-PROTEIN KINASE HASPIN"/>
    <property type="match status" value="1"/>
</dbReference>
<dbReference type="GO" id="GO:0005737">
    <property type="term" value="C:cytoplasm"/>
    <property type="evidence" value="ECO:0007669"/>
    <property type="project" value="TreeGrafter"/>
</dbReference>
<comment type="catalytic activity">
    <reaction evidence="7">
        <text>L-threonyl-[protein] + ATP = O-phospho-L-threonyl-[protein] + ADP + H(+)</text>
        <dbReference type="Rhea" id="RHEA:46608"/>
        <dbReference type="Rhea" id="RHEA-COMP:11060"/>
        <dbReference type="Rhea" id="RHEA-COMP:11605"/>
        <dbReference type="ChEBI" id="CHEBI:15378"/>
        <dbReference type="ChEBI" id="CHEBI:30013"/>
        <dbReference type="ChEBI" id="CHEBI:30616"/>
        <dbReference type="ChEBI" id="CHEBI:61977"/>
        <dbReference type="ChEBI" id="CHEBI:456216"/>
        <dbReference type="EC" id="2.7.11.1"/>
    </reaction>
</comment>
<evidence type="ECO:0000256" key="7">
    <source>
        <dbReference type="ARBA" id="ARBA00047899"/>
    </source>
</evidence>
<keyword evidence="6 9" id="KW-0067">ATP-binding</keyword>
<protein>
    <recommendedName>
        <fullName evidence="1">non-specific serine/threonine protein kinase</fullName>
        <ecNumber evidence="1">2.7.11.1</ecNumber>
    </recommendedName>
</protein>
<keyword evidence="5" id="KW-0418">Kinase</keyword>
<dbReference type="EMBL" id="BTSY01000004">
    <property type="protein sequence ID" value="GMT26093.1"/>
    <property type="molecule type" value="Genomic_DNA"/>
</dbReference>
<keyword evidence="13" id="KW-1185">Reference proteome</keyword>
<dbReference type="AlphaFoldDB" id="A0AAV5W5T3"/>
<dbReference type="GO" id="GO:0035556">
    <property type="term" value="P:intracellular signal transduction"/>
    <property type="evidence" value="ECO:0007669"/>
    <property type="project" value="TreeGrafter"/>
</dbReference>
<evidence type="ECO:0000256" key="2">
    <source>
        <dbReference type="ARBA" id="ARBA00022527"/>
    </source>
</evidence>
<keyword evidence="3" id="KW-0808">Transferase</keyword>
<dbReference type="InterPro" id="IPR000719">
    <property type="entry name" value="Prot_kinase_dom"/>
</dbReference>
<dbReference type="Proteomes" id="UP001432322">
    <property type="component" value="Unassembled WGS sequence"/>
</dbReference>
<evidence type="ECO:0000256" key="10">
    <source>
        <dbReference type="SAM" id="MobiDB-lite"/>
    </source>
</evidence>
<dbReference type="Gene3D" id="3.30.200.20">
    <property type="entry name" value="Phosphorylase Kinase, domain 1"/>
    <property type="match status" value="1"/>
</dbReference>
<dbReference type="PANTHER" id="PTHR24419">
    <property type="entry name" value="INTERLEUKIN-1 RECEPTOR-ASSOCIATED KINASE"/>
    <property type="match status" value="1"/>
</dbReference>
<dbReference type="InterPro" id="IPR017441">
    <property type="entry name" value="Protein_kinase_ATP_BS"/>
</dbReference>
<comment type="catalytic activity">
    <reaction evidence="8">
        <text>L-seryl-[protein] + ATP = O-phospho-L-seryl-[protein] + ADP + H(+)</text>
        <dbReference type="Rhea" id="RHEA:17989"/>
        <dbReference type="Rhea" id="RHEA-COMP:9863"/>
        <dbReference type="Rhea" id="RHEA-COMP:11604"/>
        <dbReference type="ChEBI" id="CHEBI:15378"/>
        <dbReference type="ChEBI" id="CHEBI:29999"/>
        <dbReference type="ChEBI" id="CHEBI:30616"/>
        <dbReference type="ChEBI" id="CHEBI:83421"/>
        <dbReference type="ChEBI" id="CHEBI:456216"/>
        <dbReference type="EC" id="2.7.11.1"/>
    </reaction>
</comment>
<dbReference type="FunFam" id="3.30.200.20:FF:000409">
    <property type="entry name" value="serine/threonine-protein kinase haspin"/>
    <property type="match status" value="1"/>
</dbReference>
<dbReference type="Gene3D" id="1.10.510.10">
    <property type="entry name" value="Transferase(Phosphotransferase) domain 1"/>
    <property type="match status" value="1"/>
</dbReference>
<evidence type="ECO:0000256" key="8">
    <source>
        <dbReference type="ARBA" id="ARBA00048679"/>
    </source>
</evidence>
<evidence type="ECO:0000256" key="1">
    <source>
        <dbReference type="ARBA" id="ARBA00012513"/>
    </source>
</evidence>
<feature type="compositionally biased region" description="Low complexity" evidence="10">
    <location>
        <begin position="1"/>
        <end position="22"/>
    </location>
</feature>
<dbReference type="PROSITE" id="PS00107">
    <property type="entry name" value="PROTEIN_KINASE_ATP"/>
    <property type="match status" value="1"/>
</dbReference>